<evidence type="ECO:0000313" key="3">
    <source>
        <dbReference type="Proteomes" id="UP000032254"/>
    </source>
</evidence>
<feature type="domain" description="AB hydrolase-1" evidence="1">
    <location>
        <begin position="24"/>
        <end position="259"/>
    </location>
</feature>
<dbReference type="GO" id="GO:0046503">
    <property type="term" value="P:glycerolipid catabolic process"/>
    <property type="evidence" value="ECO:0007669"/>
    <property type="project" value="TreeGrafter"/>
</dbReference>
<dbReference type="EMBL" id="JXSX01000003">
    <property type="protein sequence ID" value="KIR62250.1"/>
    <property type="molecule type" value="Genomic_DNA"/>
</dbReference>
<sequence length="282" mass="30195">MEHEITVAPGVRLWAEERGDPRAPALLLVMGANASGLTWPEALLDALARRHRVVRYDHRDTGRSTWSFDEDPYPLTALAADAVRVLDALGIDRAHMVGMSLGGTLTQLLLLDHPERVATATLVGTTPLDGGPADGPGIAPELLALWETMLEPRDRDAELAWRVRHWRVLNGGESPFDAEEFRRREERIMAHAGRHENPAAHARADQGGLDRAGELAAVTTPVLVVDSPADPVAGTASARHLATLLGNARLVTVPGLGHALPEAIAPRLAEVILDHTTTPGGG</sequence>
<dbReference type="AlphaFoldDB" id="A0A0D0WY49"/>
<gene>
    <name evidence="2" type="ORF">TK50_29745</name>
</gene>
<dbReference type="SUPFAM" id="SSF53474">
    <property type="entry name" value="alpha/beta-Hydrolases"/>
    <property type="match status" value="1"/>
</dbReference>
<organism evidence="2 3">
    <name type="scientific">Micromonospora haikouensis</name>
    <dbReference type="NCBI Taxonomy" id="686309"/>
    <lineage>
        <taxon>Bacteria</taxon>
        <taxon>Bacillati</taxon>
        <taxon>Actinomycetota</taxon>
        <taxon>Actinomycetes</taxon>
        <taxon>Micromonosporales</taxon>
        <taxon>Micromonosporaceae</taxon>
        <taxon>Micromonospora</taxon>
    </lineage>
</organism>
<keyword evidence="3" id="KW-1185">Reference proteome</keyword>
<evidence type="ECO:0000313" key="2">
    <source>
        <dbReference type="EMBL" id="KIR62250.1"/>
    </source>
</evidence>
<dbReference type="Pfam" id="PF00561">
    <property type="entry name" value="Abhydrolase_1"/>
    <property type="match status" value="1"/>
</dbReference>
<dbReference type="RefSeq" id="WP_043969559.1">
    <property type="nucleotide sequence ID" value="NZ_JXSX01000003.1"/>
</dbReference>
<proteinExistence type="predicted"/>
<accession>A0A0D0WY49</accession>
<dbReference type="PANTHER" id="PTHR43433">
    <property type="entry name" value="HYDROLASE, ALPHA/BETA FOLD FAMILY PROTEIN"/>
    <property type="match status" value="1"/>
</dbReference>
<name>A0A0D0WY49_9ACTN</name>
<dbReference type="PATRIC" id="fig|47853.6.peg.6236"/>
<dbReference type="InterPro" id="IPR050471">
    <property type="entry name" value="AB_hydrolase"/>
</dbReference>
<dbReference type="InterPro" id="IPR000073">
    <property type="entry name" value="AB_hydrolase_1"/>
</dbReference>
<reference evidence="2 3" key="1">
    <citation type="submission" date="2015-01" db="EMBL/GenBank/DDBJ databases">
        <title>Sequencing and annotation of Micromonospora carbonacea strain JXNU-1 genome.</title>
        <authorList>
            <person name="Long Z."/>
            <person name="Huang Y."/>
            <person name="Jiang Y."/>
        </authorList>
    </citation>
    <scope>NUCLEOTIDE SEQUENCE [LARGE SCALE GENOMIC DNA]</scope>
    <source>
        <strain evidence="2 3">JXNU-1</strain>
    </source>
</reference>
<dbReference type="OrthoDB" id="8957634at2"/>
<dbReference type="PANTHER" id="PTHR43433:SF5">
    <property type="entry name" value="AB HYDROLASE-1 DOMAIN-CONTAINING PROTEIN"/>
    <property type="match status" value="1"/>
</dbReference>
<dbReference type="Gene3D" id="3.40.50.1820">
    <property type="entry name" value="alpha/beta hydrolase"/>
    <property type="match status" value="1"/>
</dbReference>
<dbReference type="GeneID" id="301308196"/>
<evidence type="ECO:0000259" key="1">
    <source>
        <dbReference type="Pfam" id="PF00561"/>
    </source>
</evidence>
<comment type="caution">
    <text evidence="2">The sequence shown here is derived from an EMBL/GenBank/DDBJ whole genome shotgun (WGS) entry which is preliminary data.</text>
</comment>
<dbReference type="Proteomes" id="UP000032254">
    <property type="component" value="Unassembled WGS sequence"/>
</dbReference>
<dbReference type="GO" id="GO:0004806">
    <property type="term" value="F:triacylglycerol lipase activity"/>
    <property type="evidence" value="ECO:0007669"/>
    <property type="project" value="TreeGrafter"/>
</dbReference>
<dbReference type="InterPro" id="IPR029058">
    <property type="entry name" value="AB_hydrolase_fold"/>
</dbReference>
<protein>
    <submittedName>
        <fullName evidence="2">Esterase</fullName>
    </submittedName>
</protein>